<dbReference type="SUPFAM" id="SSF56042">
    <property type="entry name" value="PurM C-terminal domain-like"/>
    <property type="match status" value="1"/>
</dbReference>
<proteinExistence type="predicted"/>
<sequence>TTCFGKSVGKPLSVTNVEPGNAIVLTGPIGLHGATIMALRKGFDVSFNSDCRSLTPLLEIVKAFDIRTMRDATRGGVAQILNEIAASAGCDIVINEDMLLVPEGVKAISEILGIDPLYLACEGTAAIFCSERDTGDVMDALNDLGFYPSFIGYVREKSVIPRVMLKNRYGVERVLPMLVEELTPRIC</sequence>
<dbReference type="PANTHER" id="PTHR30303:SF0">
    <property type="entry name" value="CARBAMOYL DEHYDRATASE HYPE"/>
    <property type="match status" value="1"/>
</dbReference>
<evidence type="ECO:0000313" key="2">
    <source>
        <dbReference type="EMBL" id="HHF08325.1"/>
    </source>
</evidence>
<reference evidence="2" key="1">
    <citation type="journal article" date="2020" name="mSystems">
        <title>Genome- and Community-Level Interaction Insights into Carbon Utilization and Element Cycling Functions of Hydrothermarchaeota in Hydrothermal Sediment.</title>
        <authorList>
            <person name="Zhou Z."/>
            <person name="Liu Y."/>
            <person name="Xu W."/>
            <person name="Pan J."/>
            <person name="Luo Z.H."/>
            <person name="Li M."/>
        </authorList>
    </citation>
    <scope>NUCLEOTIDE SEQUENCE [LARGE SCALE GENOMIC DNA]</scope>
    <source>
        <strain evidence="2">HyVt-80</strain>
    </source>
</reference>
<dbReference type="InterPro" id="IPR011854">
    <property type="entry name" value="HypE"/>
</dbReference>
<dbReference type="EMBL" id="DRTH01000052">
    <property type="protein sequence ID" value="HHF08325.1"/>
    <property type="molecule type" value="Genomic_DNA"/>
</dbReference>
<dbReference type="Pfam" id="PF02769">
    <property type="entry name" value="AIRS_C"/>
    <property type="match status" value="1"/>
</dbReference>
<feature type="non-terminal residue" evidence="2">
    <location>
        <position position="1"/>
    </location>
</feature>
<dbReference type="Gene3D" id="3.90.650.10">
    <property type="entry name" value="PurM-like C-terminal domain"/>
    <property type="match status" value="1"/>
</dbReference>
<protein>
    <submittedName>
        <fullName evidence="2">Hydrogenase expression/formation protein HypE</fullName>
    </submittedName>
</protein>
<name>A0A7C5DUQ6_9BACT</name>
<feature type="domain" description="PurM-like C-terminal" evidence="1">
    <location>
        <begin position="18"/>
        <end position="157"/>
    </location>
</feature>
<gene>
    <name evidence="2" type="ORF">ENL26_00945</name>
</gene>
<dbReference type="InterPro" id="IPR036676">
    <property type="entry name" value="PurM-like_C_sf"/>
</dbReference>
<dbReference type="GO" id="GO:0051604">
    <property type="term" value="P:protein maturation"/>
    <property type="evidence" value="ECO:0007669"/>
    <property type="project" value="TreeGrafter"/>
</dbReference>
<dbReference type="AlphaFoldDB" id="A0A7C5DUQ6"/>
<evidence type="ECO:0000259" key="1">
    <source>
        <dbReference type="Pfam" id="PF02769"/>
    </source>
</evidence>
<organism evidence="2">
    <name type="scientific">Kosmotoga arenicorallina</name>
    <dbReference type="NCBI Taxonomy" id="688066"/>
    <lineage>
        <taxon>Bacteria</taxon>
        <taxon>Thermotogati</taxon>
        <taxon>Thermotogota</taxon>
        <taxon>Thermotogae</taxon>
        <taxon>Kosmotogales</taxon>
        <taxon>Kosmotogaceae</taxon>
        <taxon>Kosmotoga</taxon>
    </lineage>
</organism>
<dbReference type="PANTHER" id="PTHR30303">
    <property type="entry name" value="HYDROGENASE ISOENZYMES FORMATION PROTEIN HYPE"/>
    <property type="match status" value="1"/>
</dbReference>
<accession>A0A7C5DUQ6</accession>
<comment type="caution">
    <text evidence="2">The sequence shown here is derived from an EMBL/GenBank/DDBJ whole genome shotgun (WGS) entry which is preliminary data.</text>
</comment>
<dbReference type="InterPro" id="IPR010918">
    <property type="entry name" value="PurM-like_C_dom"/>
</dbReference>
<dbReference type="Proteomes" id="UP000886129">
    <property type="component" value="Unassembled WGS sequence"/>
</dbReference>